<name>A0AAV4TEC0_9ARAC</name>
<dbReference type="Pfam" id="PF02825">
    <property type="entry name" value="WWE"/>
    <property type="match status" value="2"/>
</dbReference>
<evidence type="ECO:0000256" key="16">
    <source>
        <dbReference type="ARBA" id="ARBA00033987"/>
    </source>
</evidence>
<dbReference type="SMART" id="SM00678">
    <property type="entry name" value="WWE"/>
    <property type="match status" value="2"/>
</dbReference>
<dbReference type="InterPro" id="IPR018123">
    <property type="entry name" value="WWE-dom_subgr"/>
</dbReference>
<dbReference type="FunFam" id="2.20.140.10:FF:000001">
    <property type="entry name" value="Poly [ADP-ribose] polymerase"/>
    <property type="match status" value="1"/>
</dbReference>
<dbReference type="FunFam" id="1.20.142.10:FF:000001">
    <property type="entry name" value="Poly [ADP-ribose] polymerase"/>
    <property type="match status" value="1"/>
</dbReference>
<evidence type="ECO:0000313" key="24">
    <source>
        <dbReference type="Proteomes" id="UP001054837"/>
    </source>
</evidence>
<reference evidence="23 24" key="1">
    <citation type="submission" date="2021-06" db="EMBL/GenBank/DDBJ databases">
        <title>Caerostris darwini draft genome.</title>
        <authorList>
            <person name="Kono N."/>
            <person name="Arakawa K."/>
        </authorList>
    </citation>
    <scope>NUCLEOTIDE SEQUENCE [LARGE SCALE GENOMIC DNA]</scope>
</reference>
<dbReference type="CDD" id="cd01437">
    <property type="entry name" value="parp_like"/>
    <property type="match status" value="1"/>
</dbReference>
<dbReference type="InterPro" id="IPR037197">
    <property type="entry name" value="WWE_dom_sf"/>
</dbReference>
<evidence type="ECO:0000256" key="5">
    <source>
        <dbReference type="ARBA" id="ARBA00022679"/>
    </source>
</evidence>
<evidence type="ECO:0000256" key="14">
    <source>
        <dbReference type="ARBA" id="ARBA00023242"/>
    </source>
</evidence>
<evidence type="ECO:0000256" key="12">
    <source>
        <dbReference type="ARBA" id="ARBA00023027"/>
    </source>
</evidence>
<dbReference type="GO" id="GO:0003677">
    <property type="term" value="F:DNA binding"/>
    <property type="evidence" value="ECO:0007669"/>
    <property type="project" value="UniProtKB-KW"/>
</dbReference>
<keyword evidence="8" id="KW-0677">Repeat</keyword>
<evidence type="ECO:0000256" key="15">
    <source>
        <dbReference type="ARBA" id="ARBA00024347"/>
    </source>
</evidence>
<evidence type="ECO:0000256" key="10">
    <source>
        <dbReference type="ARBA" id="ARBA00022771"/>
    </source>
</evidence>
<dbReference type="PROSITE" id="PS51059">
    <property type="entry name" value="PARP_CATALYTIC"/>
    <property type="match status" value="1"/>
</dbReference>
<dbReference type="GO" id="GO:0016779">
    <property type="term" value="F:nucleotidyltransferase activity"/>
    <property type="evidence" value="ECO:0007669"/>
    <property type="project" value="UniProtKB-KW"/>
</dbReference>
<evidence type="ECO:0000256" key="13">
    <source>
        <dbReference type="ARBA" id="ARBA00023125"/>
    </source>
</evidence>
<evidence type="ECO:0000256" key="9">
    <source>
        <dbReference type="ARBA" id="ARBA00022765"/>
    </source>
</evidence>
<dbReference type="PANTHER" id="PTHR10459:SF60">
    <property type="entry name" value="POLY [ADP-RIBOSE] POLYMERASE 2"/>
    <property type="match status" value="1"/>
</dbReference>
<proteinExistence type="inferred from homology"/>
<protein>
    <recommendedName>
        <fullName evidence="17 18">Poly [ADP-ribose] polymerase</fullName>
        <shortName evidence="18">PARP</shortName>
        <ecNumber evidence="18">2.4.2.-</ecNumber>
    </recommendedName>
</protein>
<dbReference type="SUPFAM" id="SSF47587">
    <property type="entry name" value="Domain of poly(ADP-ribose) polymerase"/>
    <property type="match status" value="1"/>
</dbReference>
<feature type="domain" description="WWE" evidence="19">
    <location>
        <begin position="1"/>
        <end position="75"/>
    </location>
</feature>
<keyword evidence="4 18" id="KW-0328">Glycosyltransferase</keyword>
<dbReference type="GO" id="GO:0005730">
    <property type="term" value="C:nucleolus"/>
    <property type="evidence" value="ECO:0007669"/>
    <property type="project" value="TreeGrafter"/>
</dbReference>
<feature type="domain" description="WGR" evidence="22">
    <location>
        <begin position="235"/>
        <end position="332"/>
    </location>
</feature>
<dbReference type="PROSITE" id="PS50918">
    <property type="entry name" value="WWE"/>
    <property type="match status" value="1"/>
</dbReference>
<dbReference type="Gene3D" id="1.20.142.10">
    <property type="entry name" value="Poly(ADP-ribose) polymerase, regulatory domain"/>
    <property type="match status" value="1"/>
</dbReference>
<dbReference type="GO" id="GO:0003950">
    <property type="term" value="F:NAD+ poly-ADP-ribosyltransferase activity"/>
    <property type="evidence" value="ECO:0007669"/>
    <property type="project" value="UniProtKB-UniRule"/>
</dbReference>
<keyword evidence="11" id="KW-0862">Zinc</keyword>
<evidence type="ECO:0000259" key="20">
    <source>
        <dbReference type="PROSITE" id="PS51059"/>
    </source>
</evidence>
<dbReference type="Gene3D" id="3.90.228.10">
    <property type="match status" value="1"/>
</dbReference>
<sequence>MSNSVGTYNFVWQYEQRKTWVTYSEDQIEKINQAHKEKQSSVLISGKTAAQSFTLDFNKMVQVNQKSRYEKRIRSLVTSSDCNSVWLWKDAKEEWHCYKPYLAFHFEVAYLKKDTIFKFYDNGDYEINFETWLQLNEENGDINPIKRETVELSISAKLNNICSQNDKLLKRMCSNDVPSAKRIKFDPNPVDKNILNIPKKMFNPLDLDKSANSDQISSDSHSIIPVDSECPEKDNFHIYCKDGVIYNATLNQTNMQNNNNKFYIIQLLEHNDKKLYAVWRRWGRVGQKGQRDLTKYGSSFSEANASFDQKFYDKTRNKWADFKNFVHVKGKYDLLQMDLVNLDSVSKPIKTVKTDVKSNLASTIQSLMEIICDQKRMEDHMKEMSYDSNRTPLGKLTLKQVQEGYMALNKIAVVLAAGGKGSALINACNDFYTKIPHNFGMKVPPLIQSQNDIDEKLKMLEALSNITVAMSVFNSKSDREEHHLDKYYRSLNCCLDVLNPTSSEYVEIEKCLKGTHGFTHTAYEMEIIDAFKCSKIQEDSSFKNFENKFLLWHGSRITNWMGILKEGLRIAPPEAPCTGYMFGKGVYFADVSSKSANYCYATKRKNEGLLLMCEVSVGNQFELTDSNSDLPDGLPSDFNSVLGKGRVSPSTFKTGVLSSEAKAPSGPLIEDSNYQGSLIYNEYIVYDVRQIKMKYLIRIKFNYK</sequence>
<dbReference type="PROSITE" id="PS51977">
    <property type="entry name" value="WGR"/>
    <property type="match status" value="1"/>
</dbReference>
<dbReference type="FunFam" id="3.90.228.10:FF:000002">
    <property type="entry name" value="Poly [ADP-ribose] polymerase"/>
    <property type="match status" value="1"/>
</dbReference>
<evidence type="ECO:0000256" key="18">
    <source>
        <dbReference type="RuleBase" id="RU362114"/>
    </source>
</evidence>
<keyword evidence="10" id="KW-0863">Zinc-finger</keyword>
<gene>
    <name evidence="23" type="primary">Parp2</name>
    <name evidence="23" type="ORF">CDAR_262601</name>
</gene>
<dbReference type="SUPFAM" id="SSF117839">
    <property type="entry name" value="WWE domain"/>
    <property type="match status" value="2"/>
</dbReference>
<evidence type="ECO:0000256" key="3">
    <source>
        <dbReference type="ARBA" id="ARBA00004123"/>
    </source>
</evidence>
<dbReference type="InterPro" id="IPR036616">
    <property type="entry name" value="Poly(ADP-ribose)pol_reg_dom_sf"/>
</dbReference>
<dbReference type="GO" id="GO:0008270">
    <property type="term" value="F:zinc ion binding"/>
    <property type="evidence" value="ECO:0007669"/>
    <property type="project" value="UniProtKB-KW"/>
</dbReference>
<evidence type="ECO:0000256" key="4">
    <source>
        <dbReference type="ARBA" id="ARBA00022676"/>
    </source>
</evidence>
<comment type="catalytic activity">
    <reaction evidence="1">
        <text>L-aspartyl-[protein] + NAD(+) = 4-O-(ADP-D-ribosyl)-L-aspartyl-[protein] + nicotinamide</text>
        <dbReference type="Rhea" id="RHEA:54424"/>
        <dbReference type="Rhea" id="RHEA-COMP:9867"/>
        <dbReference type="Rhea" id="RHEA-COMP:13832"/>
        <dbReference type="ChEBI" id="CHEBI:17154"/>
        <dbReference type="ChEBI" id="CHEBI:29961"/>
        <dbReference type="ChEBI" id="CHEBI:57540"/>
        <dbReference type="ChEBI" id="CHEBI:138102"/>
    </reaction>
</comment>
<dbReference type="InterPro" id="IPR036930">
    <property type="entry name" value="WGR_dom_sf"/>
</dbReference>
<dbReference type="AlphaFoldDB" id="A0AAV4TEC0"/>
<dbReference type="GO" id="GO:1990404">
    <property type="term" value="F:NAD+-protein mono-ADP-ribosyltransferase activity"/>
    <property type="evidence" value="ECO:0007669"/>
    <property type="project" value="TreeGrafter"/>
</dbReference>
<dbReference type="Pfam" id="PF00644">
    <property type="entry name" value="PARP"/>
    <property type="match status" value="1"/>
</dbReference>
<dbReference type="PANTHER" id="PTHR10459">
    <property type="entry name" value="DNA LIGASE"/>
    <property type="match status" value="1"/>
</dbReference>
<comment type="catalytic activity">
    <reaction evidence="2">
        <text>L-glutamyl-[protein] + NAD(+) = 5-O-(ADP-D-ribosyl)-L-glutamyl-[protein] + nicotinamide</text>
        <dbReference type="Rhea" id="RHEA:58224"/>
        <dbReference type="Rhea" id="RHEA-COMP:10208"/>
        <dbReference type="Rhea" id="RHEA-COMP:15089"/>
        <dbReference type="ChEBI" id="CHEBI:17154"/>
        <dbReference type="ChEBI" id="CHEBI:29973"/>
        <dbReference type="ChEBI" id="CHEBI:57540"/>
        <dbReference type="ChEBI" id="CHEBI:142540"/>
    </reaction>
</comment>
<dbReference type="PROSITE" id="PS51060">
    <property type="entry name" value="PARP_ALPHA_HD"/>
    <property type="match status" value="1"/>
</dbReference>
<dbReference type="InterPro" id="IPR012317">
    <property type="entry name" value="Poly(ADP-ribose)pol_cat_dom"/>
</dbReference>
<comment type="similarity">
    <text evidence="15">Belongs to the ARTD/PARP family.</text>
</comment>
<dbReference type="Proteomes" id="UP001054837">
    <property type="component" value="Unassembled WGS sequence"/>
</dbReference>
<dbReference type="GO" id="GO:0006302">
    <property type="term" value="P:double-strand break repair"/>
    <property type="evidence" value="ECO:0007669"/>
    <property type="project" value="TreeGrafter"/>
</dbReference>
<evidence type="ECO:0000313" key="23">
    <source>
        <dbReference type="EMBL" id="GIY44024.1"/>
    </source>
</evidence>
<dbReference type="Gene3D" id="2.20.140.10">
    <property type="entry name" value="WGR domain"/>
    <property type="match status" value="1"/>
</dbReference>
<dbReference type="SMART" id="SM00773">
    <property type="entry name" value="WGR"/>
    <property type="match status" value="1"/>
</dbReference>
<feature type="domain" description="PARP catalytic" evidence="20">
    <location>
        <begin position="482"/>
        <end position="704"/>
    </location>
</feature>
<evidence type="ECO:0000256" key="6">
    <source>
        <dbReference type="ARBA" id="ARBA00022695"/>
    </source>
</evidence>
<dbReference type="InterPro" id="IPR004170">
    <property type="entry name" value="WWE_dom"/>
</dbReference>
<comment type="catalytic activity">
    <reaction evidence="16">
        <text>NAD(+) + (ADP-D-ribosyl)n-acceptor = nicotinamide + (ADP-D-ribosyl)n+1-acceptor + H(+).</text>
        <dbReference type="EC" id="2.4.2.30"/>
    </reaction>
</comment>
<evidence type="ECO:0000256" key="7">
    <source>
        <dbReference type="ARBA" id="ARBA00022723"/>
    </source>
</evidence>
<evidence type="ECO:0000256" key="11">
    <source>
        <dbReference type="ARBA" id="ARBA00022833"/>
    </source>
</evidence>
<keyword evidence="14" id="KW-0539">Nucleus</keyword>
<keyword evidence="13" id="KW-0238">DNA-binding</keyword>
<keyword evidence="12 18" id="KW-0520">NAD</keyword>
<evidence type="ECO:0000256" key="8">
    <source>
        <dbReference type="ARBA" id="ARBA00022737"/>
    </source>
</evidence>
<dbReference type="EMBL" id="BPLQ01009440">
    <property type="protein sequence ID" value="GIY44024.1"/>
    <property type="molecule type" value="Genomic_DNA"/>
</dbReference>
<keyword evidence="24" id="KW-1185">Reference proteome</keyword>
<evidence type="ECO:0000259" key="21">
    <source>
        <dbReference type="PROSITE" id="PS51060"/>
    </source>
</evidence>
<keyword evidence="9" id="KW-0013">ADP-ribosylation</keyword>
<organism evidence="23 24">
    <name type="scientific">Caerostris darwini</name>
    <dbReference type="NCBI Taxonomy" id="1538125"/>
    <lineage>
        <taxon>Eukaryota</taxon>
        <taxon>Metazoa</taxon>
        <taxon>Ecdysozoa</taxon>
        <taxon>Arthropoda</taxon>
        <taxon>Chelicerata</taxon>
        <taxon>Arachnida</taxon>
        <taxon>Araneae</taxon>
        <taxon>Araneomorphae</taxon>
        <taxon>Entelegynae</taxon>
        <taxon>Araneoidea</taxon>
        <taxon>Araneidae</taxon>
        <taxon>Caerostris</taxon>
    </lineage>
</organism>
<dbReference type="Pfam" id="PF02877">
    <property type="entry name" value="PARP_reg"/>
    <property type="match status" value="1"/>
</dbReference>
<keyword evidence="7" id="KW-0479">Metal-binding</keyword>
<accession>A0AAV4TEC0</accession>
<dbReference type="Pfam" id="PF05406">
    <property type="entry name" value="WGR"/>
    <property type="match status" value="1"/>
</dbReference>
<evidence type="ECO:0000256" key="2">
    <source>
        <dbReference type="ARBA" id="ARBA00000459"/>
    </source>
</evidence>
<dbReference type="Gene3D" id="3.30.720.50">
    <property type="match status" value="2"/>
</dbReference>
<evidence type="ECO:0000256" key="1">
    <source>
        <dbReference type="ARBA" id="ARBA00000438"/>
    </source>
</evidence>
<dbReference type="InterPro" id="IPR004102">
    <property type="entry name" value="Poly(ADP-ribose)pol_reg_dom"/>
</dbReference>
<comment type="caution">
    <text evidence="23">The sequence shown here is derived from an EMBL/GenBank/DDBJ whole genome shotgun (WGS) entry which is preliminary data.</text>
</comment>
<comment type="subcellular location">
    <subcellularLocation>
        <location evidence="3">Nucleus</location>
    </subcellularLocation>
</comment>
<keyword evidence="6" id="KW-0548">Nucleotidyltransferase</keyword>
<dbReference type="SUPFAM" id="SSF142921">
    <property type="entry name" value="WGR domain-like"/>
    <property type="match status" value="1"/>
</dbReference>
<evidence type="ECO:0000256" key="17">
    <source>
        <dbReference type="ARBA" id="ARBA00071874"/>
    </source>
</evidence>
<dbReference type="EC" id="2.4.2.-" evidence="18"/>
<dbReference type="InterPro" id="IPR008893">
    <property type="entry name" value="WGR_domain"/>
</dbReference>
<feature type="domain" description="PARP alpha-helical" evidence="21">
    <location>
        <begin position="357"/>
        <end position="474"/>
    </location>
</feature>
<dbReference type="SUPFAM" id="SSF56399">
    <property type="entry name" value="ADP-ribosylation"/>
    <property type="match status" value="1"/>
</dbReference>
<evidence type="ECO:0000259" key="22">
    <source>
        <dbReference type="PROSITE" id="PS51977"/>
    </source>
</evidence>
<evidence type="ECO:0000259" key="19">
    <source>
        <dbReference type="PROSITE" id="PS50918"/>
    </source>
</evidence>
<keyword evidence="5 18" id="KW-0808">Transferase</keyword>
<dbReference type="GO" id="GO:0070212">
    <property type="term" value="P:protein poly-ADP-ribosylation"/>
    <property type="evidence" value="ECO:0007669"/>
    <property type="project" value="TreeGrafter"/>
</dbReference>
<dbReference type="InterPro" id="IPR050800">
    <property type="entry name" value="ARTD/PARP"/>
</dbReference>